<sequence>MVENLESDPESKSLATVVAKEMNALKIADPEGHAEAQTLLSPMLGQQRADVSRTLKAVVHFVLLVGPLRVANCPWIIASKPPAAPSLSASHSAGISPIYC</sequence>
<reference evidence="1 2" key="1">
    <citation type="submission" date="2018-01" db="EMBL/GenBank/DDBJ databases">
        <title>Species boundaries and ecological features among Paraburkholderia terrae DSMZ17804T, P. hospita DSMZ17164T and P. caribensis DSMZ13236T.</title>
        <authorList>
            <person name="Pratama A.A."/>
        </authorList>
    </citation>
    <scope>NUCLEOTIDE SEQUENCE [LARGE SCALE GENOMIC DNA]</scope>
    <source>
        <strain evidence="1 2">DSM 17164</strain>
    </source>
</reference>
<evidence type="ECO:0000313" key="1">
    <source>
        <dbReference type="EMBL" id="AUT75594.1"/>
    </source>
</evidence>
<dbReference type="KEGG" id="phs:C2L64_45345"/>
<name>A0AAN1MQF7_9BURK</name>
<organism evidence="1 2">
    <name type="scientific">Paraburkholderia hospita</name>
    <dbReference type="NCBI Taxonomy" id="169430"/>
    <lineage>
        <taxon>Bacteria</taxon>
        <taxon>Pseudomonadati</taxon>
        <taxon>Pseudomonadota</taxon>
        <taxon>Betaproteobacteria</taxon>
        <taxon>Burkholderiales</taxon>
        <taxon>Burkholderiaceae</taxon>
        <taxon>Paraburkholderia</taxon>
    </lineage>
</organism>
<accession>A0AAN1MQF7</accession>
<dbReference type="GeneID" id="55535520"/>
<dbReference type="EMBL" id="CP026108">
    <property type="protein sequence ID" value="AUT75594.1"/>
    <property type="molecule type" value="Genomic_DNA"/>
</dbReference>
<dbReference type="Proteomes" id="UP000236649">
    <property type="component" value="Chromosome 4"/>
</dbReference>
<gene>
    <name evidence="1" type="ORF">C2L64_45345</name>
</gene>
<protein>
    <submittedName>
        <fullName evidence="1">Uncharacterized protein</fullName>
    </submittedName>
</protein>
<evidence type="ECO:0000313" key="2">
    <source>
        <dbReference type="Proteomes" id="UP000236649"/>
    </source>
</evidence>
<proteinExistence type="predicted"/>
<dbReference type="AlphaFoldDB" id="A0AAN1MQF7"/>
<dbReference type="RefSeq" id="WP_103153910.1">
    <property type="nucleotide sequence ID" value="NZ_CP026108.1"/>
</dbReference>